<evidence type="ECO:0000259" key="2">
    <source>
        <dbReference type="Pfam" id="PF00586"/>
    </source>
</evidence>
<dbReference type="AlphaFoldDB" id="A0A3D2X6W2"/>
<dbReference type="Pfam" id="PF00586">
    <property type="entry name" value="AIRS"/>
    <property type="match status" value="1"/>
</dbReference>
<evidence type="ECO:0008006" key="6">
    <source>
        <dbReference type="Google" id="ProtNLM"/>
    </source>
</evidence>
<comment type="similarity">
    <text evidence="1">Belongs to the HypE family.</text>
</comment>
<dbReference type="InterPro" id="IPR016188">
    <property type="entry name" value="PurM-like_N"/>
</dbReference>
<dbReference type="InterPro" id="IPR011854">
    <property type="entry name" value="HypE"/>
</dbReference>
<dbReference type="EMBL" id="DPVV01000312">
    <property type="protein sequence ID" value="HCL02634.1"/>
    <property type="molecule type" value="Genomic_DNA"/>
</dbReference>
<dbReference type="InterPro" id="IPR036676">
    <property type="entry name" value="PurM-like_C_sf"/>
</dbReference>
<dbReference type="Pfam" id="PF02769">
    <property type="entry name" value="AIRS_C"/>
    <property type="match status" value="1"/>
</dbReference>
<accession>A0A3D2X6W2</accession>
<evidence type="ECO:0000259" key="3">
    <source>
        <dbReference type="Pfam" id="PF02769"/>
    </source>
</evidence>
<evidence type="ECO:0000313" key="5">
    <source>
        <dbReference type="Proteomes" id="UP000262969"/>
    </source>
</evidence>
<evidence type="ECO:0000256" key="1">
    <source>
        <dbReference type="ARBA" id="ARBA00006243"/>
    </source>
</evidence>
<evidence type="ECO:0000313" key="4">
    <source>
        <dbReference type="EMBL" id="HCL02634.1"/>
    </source>
</evidence>
<gene>
    <name evidence="4" type="ORF">DHW61_09500</name>
</gene>
<dbReference type="GO" id="GO:0051604">
    <property type="term" value="P:protein maturation"/>
    <property type="evidence" value="ECO:0007669"/>
    <property type="project" value="TreeGrafter"/>
</dbReference>
<organism evidence="4 5">
    <name type="scientific">Lachnoclostridium phytofermentans</name>
    <dbReference type="NCBI Taxonomy" id="66219"/>
    <lineage>
        <taxon>Bacteria</taxon>
        <taxon>Bacillati</taxon>
        <taxon>Bacillota</taxon>
        <taxon>Clostridia</taxon>
        <taxon>Lachnospirales</taxon>
        <taxon>Lachnospiraceae</taxon>
    </lineage>
</organism>
<comment type="caution">
    <text evidence="4">The sequence shown here is derived from an EMBL/GenBank/DDBJ whole genome shotgun (WGS) entry which is preliminary data.</text>
</comment>
<dbReference type="InterPro" id="IPR036921">
    <property type="entry name" value="PurM-like_N_sf"/>
</dbReference>
<dbReference type="PANTHER" id="PTHR30303:SF4">
    <property type="entry name" value="HYDROGENASE EXPRESSION_FORMATION PROTEIN HYPE"/>
    <property type="match status" value="1"/>
</dbReference>
<dbReference type="Gene3D" id="3.30.1330.10">
    <property type="entry name" value="PurM-like, N-terminal domain"/>
    <property type="match status" value="1"/>
</dbReference>
<dbReference type="InterPro" id="IPR010918">
    <property type="entry name" value="PurM-like_C_dom"/>
</dbReference>
<dbReference type="Gene3D" id="3.90.650.10">
    <property type="entry name" value="PurM-like C-terminal domain"/>
    <property type="match status" value="1"/>
</dbReference>
<feature type="domain" description="PurM-like N-terminal" evidence="2">
    <location>
        <begin position="46"/>
        <end position="141"/>
    </location>
</feature>
<dbReference type="Proteomes" id="UP000262969">
    <property type="component" value="Unassembled WGS sequence"/>
</dbReference>
<name>A0A3D2X6W2_9FIRM</name>
<sequence>MEKDMKTGKVSEVILKRSVLKFLGTKQKNTPVISLDAGRIFYDESTDLLFATASMQGNQFGLIESVFHRAVNNIYAKGGKPIAVSVALTLRRHADEQELKVYSKELNRLSTLYSIPVLSGETMVGAGATQNTITIHATGKVNKQSNTMDKKQKSIEDSIKDYQIVMSKYIGLAARKLLIESRKEKLKERLTESFLAGGKKIGELLSIQKDMEVSKDFDIVCSHDVSEGGIFAALWEIGESLQCGMEIALDSILLIQETIEVCEALDLNPYLLYSGGCVLFVTKEGESLVEKLNSEGIPATVIGKTTSTPDRIVRKEDEIRYLEPFKGDEIYKGLSE</sequence>
<proteinExistence type="inferred from homology"/>
<dbReference type="SUPFAM" id="SSF56042">
    <property type="entry name" value="PurM C-terminal domain-like"/>
    <property type="match status" value="1"/>
</dbReference>
<reference evidence="4 5" key="1">
    <citation type="journal article" date="2018" name="Nat. Biotechnol.">
        <title>A standardized bacterial taxonomy based on genome phylogeny substantially revises the tree of life.</title>
        <authorList>
            <person name="Parks D.H."/>
            <person name="Chuvochina M."/>
            <person name="Waite D.W."/>
            <person name="Rinke C."/>
            <person name="Skarshewski A."/>
            <person name="Chaumeil P.A."/>
            <person name="Hugenholtz P."/>
        </authorList>
    </citation>
    <scope>NUCLEOTIDE SEQUENCE [LARGE SCALE GENOMIC DNA]</scope>
    <source>
        <strain evidence="4">UBA11728</strain>
    </source>
</reference>
<feature type="domain" description="PurM-like C-terminal" evidence="3">
    <location>
        <begin position="210"/>
        <end position="310"/>
    </location>
</feature>
<dbReference type="PANTHER" id="PTHR30303">
    <property type="entry name" value="HYDROGENASE ISOENZYMES FORMATION PROTEIN HYPE"/>
    <property type="match status" value="1"/>
</dbReference>
<protein>
    <recommendedName>
        <fullName evidence="6">PurM-like C-terminal domain-containing protein</fullName>
    </recommendedName>
</protein>
<dbReference type="SUPFAM" id="SSF55326">
    <property type="entry name" value="PurM N-terminal domain-like"/>
    <property type="match status" value="1"/>
</dbReference>